<comment type="caution">
    <text evidence="2">The sequence shown here is derived from an EMBL/GenBank/DDBJ whole genome shotgun (WGS) entry which is preliminary data.</text>
</comment>
<keyword evidence="3" id="KW-1185">Reference proteome</keyword>
<reference evidence="2 3" key="1">
    <citation type="journal article" date="2017" name="Curr. Biol.">
        <title>Genome architecture and evolution of a unichromosomal asexual nematode.</title>
        <authorList>
            <person name="Fradin H."/>
            <person name="Zegar C."/>
            <person name="Gutwein M."/>
            <person name="Lucas J."/>
            <person name="Kovtun M."/>
            <person name="Corcoran D."/>
            <person name="Baugh L.R."/>
            <person name="Kiontke K."/>
            <person name="Gunsalus K."/>
            <person name="Fitch D.H."/>
            <person name="Piano F."/>
        </authorList>
    </citation>
    <scope>NUCLEOTIDE SEQUENCE [LARGE SCALE GENOMIC DNA]</scope>
    <source>
        <strain evidence="2">PF1309</strain>
    </source>
</reference>
<dbReference type="Proteomes" id="UP000218231">
    <property type="component" value="Unassembled WGS sequence"/>
</dbReference>
<dbReference type="Gene3D" id="3.40.50.300">
    <property type="entry name" value="P-loop containing nucleotide triphosphate hydrolases"/>
    <property type="match status" value="1"/>
</dbReference>
<name>A0A2A2KKG1_9BILA</name>
<feature type="region of interest" description="Disordered" evidence="1">
    <location>
        <begin position="1"/>
        <end position="31"/>
    </location>
</feature>
<dbReference type="EMBL" id="LIAE01008319">
    <property type="protein sequence ID" value="PAV74526.1"/>
    <property type="molecule type" value="Genomic_DNA"/>
</dbReference>
<evidence type="ECO:0000313" key="3">
    <source>
        <dbReference type="Proteomes" id="UP000218231"/>
    </source>
</evidence>
<evidence type="ECO:0000313" key="2">
    <source>
        <dbReference type="EMBL" id="PAV74526.1"/>
    </source>
</evidence>
<protein>
    <submittedName>
        <fullName evidence="2">Uncharacterized protein</fullName>
    </submittedName>
</protein>
<gene>
    <name evidence="2" type="ORF">WR25_26804</name>
</gene>
<accession>A0A2A2KKG1</accession>
<evidence type="ECO:0000256" key="1">
    <source>
        <dbReference type="SAM" id="MobiDB-lite"/>
    </source>
</evidence>
<dbReference type="AlphaFoldDB" id="A0A2A2KKG1"/>
<sequence length="90" mass="10338">MFIFQRPGHPQAGARHQLRPPLGIGRTGRLKNGRSTTFISERESNDVKFTPILVELVERAGQKAPEWLKEIASSANREKYIYDPNDDMDW</sequence>
<dbReference type="InterPro" id="IPR027417">
    <property type="entry name" value="P-loop_NTPase"/>
</dbReference>
<proteinExistence type="predicted"/>
<organism evidence="2 3">
    <name type="scientific">Diploscapter pachys</name>
    <dbReference type="NCBI Taxonomy" id="2018661"/>
    <lineage>
        <taxon>Eukaryota</taxon>
        <taxon>Metazoa</taxon>
        <taxon>Ecdysozoa</taxon>
        <taxon>Nematoda</taxon>
        <taxon>Chromadorea</taxon>
        <taxon>Rhabditida</taxon>
        <taxon>Rhabditina</taxon>
        <taxon>Rhabditomorpha</taxon>
        <taxon>Rhabditoidea</taxon>
        <taxon>Rhabditidae</taxon>
        <taxon>Diploscapter</taxon>
    </lineage>
</organism>